<evidence type="ECO:0000313" key="1">
    <source>
        <dbReference type="EMBL" id="KAG7162721.1"/>
    </source>
</evidence>
<dbReference type="EMBL" id="JAHLQT010027225">
    <property type="protein sequence ID" value="KAG7162721.1"/>
    <property type="molecule type" value="Genomic_DNA"/>
</dbReference>
<evidence type="ECO:0000313" key="2">
    <source>
        <dbReference type="Proteomes" id="UP000747542"/>
    </source>
</evidence>
<comment type="caution">
    <text evidence="1">The sequence shown here is derived from an EMBL/GenBank/DDBJ whole genome shotgun (WGS) entry which is preliminary data.</text>
</comment>
<sequence length="75" mass="7758">MTHDPEAGVFGDLGARFGGPSCLGRTTFEDDKHTVISLGSSVFNLLVNGDLYMVPVIGGGTNVVFIQSSLRSGAA</sequence>
<keyword evidence="2" id="KW-1185">Reference proteome</keyword>
<organism evidence="1 2">
    <name type="scientific">Homarus americanus</name>
    <name type="common">American lobster</name>
    <dbReference type="NCBI Taxonomy" id="6706"/>
    <lineage>
        <taxon>Eukaryota</taxon>
        <taxon>Metazoa</taxon>
        <taxon>Ecdysozoa</taxon>
        <taxon>Arthropoda</taxon>
        <taxon>Crustacea</taxon>
        <taxon>Multicrustacea</taxon>
        <taxon>Malacostraca</taxon>
        <taxon>Eumalacostraca</taxon>
        <taxon>Eucarida</taxon>
        <taxon>Decapoda</taxon>
        <taxon>Pleocyemata</taxon>
        <taxon>Astacidea</taxon>
        <taxon>Nephropoidea</taxon>
        <taxon>Nephropidae</taxon>
        <taxon>Homarus</taxon>
    </lineage>
</organism>
<dbReference type="AlphaFoldDB" id="A0A8J5JRB8"/>
<gene>
    <name evidence="1" type="ORF">Hamer_G025599</name>
</gene>
<proteinExistence type="predicted"/>
<reference evidence="1" key="1">
    <citation type="journal article" date="2021" name="Sci. Adv.">
        <title>The American lobster genome reveals insights on longevity, neural, and immune adaptations.</title>
        <authorList>
            <person name="Polinski J.M."/>
            <person name="Zimin A.V."/>
            <person name="Clark K.F."/>
            <person name="Kohn A.B."/>
            <person name="Sadowski N."/>
            <person name="Timp W."/>
            <person name="Ptitsyn A."/>
            <person name="Khanna P."/>
            <person name="Romanova D.Y."/>
            <person name="Williams P."/>
            <person name="Greenwood S.J."/>
            <person name="Moroz L.L."/>
            <person name="Walt D.R."/>
            <person name="Bodnar A.G."/>
        </authorList>
    </citation>
    <scope>NUCLEOTIDE SEQUENCE</scope>
    <source>
        <strain evidence="1">GMGI-L3</strain>
    </source>
</reference>
<accession>A0A8J5JRB8</accession>
<dbReference type="Proteomes" id="UP000747542">
    <property type="component" value="Unassembled WGS sequence"/>
</dbReference>
<protein>
    <submittedName>
        <fullName evidence="1">Uncharacterized protein</fullName>
    </submittedName>
</protein>
<name>A0A8J5JRB8_HOMAM</name>